<dbReference type="PANTHER" id="PTHR28180:SF5">
    <property type="entry name" value="DNA POLYMERASE ALPHA SUBUNIT B"/>
    <property type="match status" value="1"/>
</dbReference>
<dbReference type="OrthoDB" id="5537330at2759"/>
<dbReference type="EMBL" id="CENE01000036">
    <property type="protein sequence ID" value="CEQ42786.1"/>
    <property type="molecule type" value="Genomic_DNA"/>
</dbReference>
<dbReference type="PANTHER" id="PTHR28180">
    <property type="entry name" value="CONSERVED MITOCHONDRIAL PROTEIN-RELATED"/>
    <property type="match status" value="1"/>
</dbReference>
<dbReference type="SUPFAM" id="SSF69118">
    <property type="entry name" value="AhpD-like"/>
    <property type="match status" value="1"/>
</dbReference>
<dbReference type="AlphaFoldDB" id="A0A0D6ESN8"/>
<name>A0A0D6ESN8_SPOSA</name>
<protein>
    <submittedName>
        <fullName evidence="1">SPOSA6832_04649-mRNA-1:cds</fullName>
    </submittedName>
</protein>
<dbReference type="InterPro" id="IPR052999">
    <property type="entry name" value="PTS1_Protein"/>
</dbReference>
<sequence>MPSLSNSAIPAFLARLSSQLPSTLPSSVHFLVPLLTATTLGQGPGWLPPTLSHAFRSLPPSPAPAPPEPFDPAEDASVHPRRFAVRQAKEALVKSSILVGVPKVIETLLELQSCVDEGDRSAAFVRKALDPASSASRAAGETTFAARARAGRLGLGSIYQDNLLPIFDLMRQGGLEDVRFYSECITYGTFLTPHATLPPSSPSPDPFASDARLLSVITLSCLVPQRTHREILWHLRGALRRGLTRGEVEGVQRAIESVCEALGVANVGDGMPRAADIEMQKEEDEERQRP</sequence>
<accession>A0A0D6ESN8</accession>
<evidence type="ECO:0000313" key="2">
    <source>
        <dbReference type="Proteomes" id="UP000243876"/>
    </source>
</evidence>
<dbReference type="InterPro" id="IPR029032">
    <property type="entry name" value="AhpD-like"/>
</dbReference>
<organism evidence="1 2">
    <name type="scientific">Sporidiobolus salmonicolor</name>
    <name type="common">Yeast-like fungus</name>
    <name type="synonym">Sporobolomyces salmonicolor</name>
    <dbReference type="NCBI Taxonomy" id="5005"/>
    <lineage>
        <taxon>Eukaryota</taxon>
        <taxon>Fungi</taxon>
        <taxon>Dikarya</taxon>
        <taxon>Basidiomycota</taxon>
        <taxon>Pucciniomycotina</taxon>
        <taxon>Microbotryomycetes</taxon>
        <taxon>Sporidiobolales</taxon>
        <taxon>Sporidiobolaceae</taxon>
        <taxon>Sporobolomyces</taxon>
    </lineage>
</organism>
<evidence type="ECO:0000313" key="1">
    <source>
        <dbReference type="EMBL" id="CEQ42786.1"/>
    </source>
</evidence>
<keyword evidence="2" id="KW-1185">Reference proteome</keyword>
<dbReference type="Gene3D" id="1.20.1290.10">
    <property type="entry name" value="AhpD-like"/>
    <property type="match status" value="1"/>
</dbReference>
<proteinExistence type="predicted"/>
<reference evidence="2" key="1">
    <citation type="submission" date="2015-02" db="EMBL/GenBank/DDBJ databases">
        <authorList>
            <person name="Gon?alves P."/>
        </authorList>
    </citation>
    <scope>NUCLEOTIDE SEQUENCE [LARGE SCALE GENOMIC DNA]</scope>
</reference>
<gene>
    <name evidence="1" type="primary">SPOSA6832_04649</name>
</gene>
<dbReference type="Proteomes" id="UP000243876">
    <property type="component" value="Unassembled WGS sequence"/>
</dbReference>